<name>A0A9K3IV24_HELAN</name>
<keyword evidence="3" id="KW-1185">Reference proteome</keyword>
<feature type="transmembrane region" description="Helical" evidence="1">
    <location>
        <begin position="12"/>
        <end position="33"/>
    </location>
</feature>
<keyword evidence="1" id="KW-1133">Transmembrane helix</keyword>
<keyword evidence="1" id="KW-0812">Transmembrane</keyword>
<keyword evidence="1" id="KW-0472">Membrane</keyword>
<gene>
    <name evidence="2" type="ORF">HanXRQr2_Chr06g0274101</name>
</gene>
<dbReference type="AlphaFoldDB" id="A0A9K3IV24"/>
<proteinExistence type="predicted"/>
<protein>
    <submittedName>
        <fullName evidence="2">Uncharacterized protein</fullName>
    </submittedName>
</protein>
<evidence type="ECO:0000313" key="3">
    <source>
        <dbReference type="Proteomes" id="UP000215914"/>
    </source>
</evidence>
<dbReference type="Proteomes" id="UP000215914">
    <property type="component" value="Unassembled WGS sequence"/>
</dbReference>
<dbReference type="EMBL" id="MNCJ02000321">
    <property type="protein sequence ID" value="KAF5803666.1"/>
    <property type="molecule type" value="Genomic_DNA"/>
</dbReference>
<sequence>MKLTIISQNLVNLIKFLSAVYLFSVKVPVLSLQRTSIPVISSIAVFCLVNAPCCESLCYLIAIVTERTVGIANRIPPISNPKRLSIPDLYSLCRIVYITIISTAIPTAMEQIQKFPIVVRTFWKCPPWFVLSTRCAAFSKKVWTPVAMTTASSSPC</sequence>
<evidence type="ECO:0000256" key="1">
    <source>
        <dbReference type="SAM" id="Phobius"/>
    </source>
</evidence>
<reference evidence="2" key="2">
    <citation type="submission" date="2020-06" db="EMBL/GenBank/DDBJ databases">
        <title>Helianthus annuus Genome sequencing and assembly Release 2.</title>
        <authorList>
            <person name="Gouzy J."/>
            <person name="Langlade N."/>
            <person name="Munos S."/>
        </authorList>
    </citation>
    <scope>NUCLEOTIDE SEQUENCE</scope>
    <source>
        <tissue evidence="2">Leaves</tissue>
    </source>
</reference>
<comment type="caution">
    <text evidence="2">The sequence shown here is derived from an EMBL/GenBank/DDBJ whole genome shotgun (WGS) entry which is preliminary data.</text>
</comment>
<dbReference type="Gramene" id="mRNA:HanXRQr2_Chr06g0274101">
    <property type="protein sequence ID" value="CDS:HanXRQr2_Chr06g0274101.1"/>
    <property type="gene ID" value="HanXRQr2_Chr06g0274101"/>
</dbReference>
<reference evidence="2" key="1">
    <citation type="journal article" date="2017" name="Nature">
        <title>The sunflower genome provides insights into oil metabolism, flowering and Asterid evolution.</title>
        <authorList>
            <person name="Badouin H."/>
            <person name="Gouzy J."/>
            <person name="Grassa C.J."/>
            <person name="Murat F."/>
            <person name="Staton S.E."/>
            <person name="Cottret L."/>
            <person name="Lelandais-Briere C."/>
            <person name="Owens G.L."/>
            <person name="Carrere S."/>
            <person name="Mayjonade B."/>
            <person name="Legrand L."/>
            <person name="Gill N."/>
            <person name="Kane N.C."/>
            <person name="Bowers J.E."/>
            <person name="Hubner S."/>
            <person name="Bellec A."/>
            <person name="Berard A."/>
            <person name="Berges H."/>
            <person name="Blanchet N."/>
            <person name="Boniface M.C."/>
            <person name="Brunel D."/>
            <person name="Catrice O."/>
            <person name="Chaidir N."/>
            <person name="Claudel C."/>
            <person name="Donnadieu C."/>
            <person name="Faraut T."/>
            <person name="Fievet G."/>
            <person name="Helmstetter N."/>
            <person name="King M."/>
            <person name="Knapp S.J."/>
            <person name="Lai Z."/>
            <person name="Le Paslier M.C."/>
            <person name="Lippi Y."/>
            <person name="Lorenzon L."/>
            <person name="Mandel J.R."/>
            <person name="Marage G."/>
            <person name="Marchand G."/>
            <person name="Marquand E."/>
            <person name="Bret-Mestries E."/>
            <person name="Morien E."/>
            <person name="Nambeesan S."/>
            <person name="Nguyen T."/>
            <person name="Pegot-Espagnet P."/>
            <person name="Pouilly N."/>
            <person name="Raftis F."/>
            <person name="Sallet E."/>
            <person name="Schiex T."/>
            <person name="Thomas J."/>
            <person name="Vandecasteele C."/>
            <person name="Vares D."/>
            <person name="Vear F."/>
            <person name="Vautrin S."/>
            <person name="Crespi M."/>
            <person name="Mangin B."/>
            <person name="Burke J.M."/>
            <person name="Salse J."/>
            <person name="Munos S."/>
            <person name="Vincourt P."/>
            <person name="Rieseberg L.H."/>
            <person name="Langlade N.B."/>
        </authorList>
    </citation>
    <scope>NUCLEOTIDE SEQUENCE</scope>
    <source>
        <tissue evidence="2">Leaves</tissue>
    </source>
</reference>
<organism evidence="2 3">
    <name type="scientific">Helianthus annuus</name>
    <name type="common">Common sunflower</name>
    <dbReference type="NCBI Taxonomy" id="4232"/>
    <lineage>
        <taxon>Eukaryota</taxon>
        <taxon>Viridiplantae</taxon>
        <taxon>Streptophyta</taxon>
        <taxon>Embryophyta</taxon>
        <taxon>Tracheophyta</taxon>
        <taxon>Spermatophyta</taxon>
        <taxon>Magnoliopsida</taxon>
        <taxon>eudicotyledons</taxon>
        <taxon>Gunneridae</taxon>
        <taxon>Pentapetalae</taxon>
        <taxon>asterids</taxon>
        <taxon>campanulids</taxon>
        <taxon>Asterales</taxon>
        <taxon>Asteraceae</taxon>
        <taxon>Asteroideae</taxon>
        <taxon>Heliantheae alliance</taxon>
        <taxon>Heliantheae</taxon>
        <taxon>Helianthus</taxon>
    </lineage>
</organism>
<evidence type="ECO:0000313" key="2">
    <source>
        <dbReference type="EMBL" id="KAF5803666.1"/>
    </source>
</evidence>
<accession>A0A9K3IV24</accession>
<feature type="transmembrane region" description="Helical" evidence="1">
    <location>
        <begin position="39"/>
        <end position="64"/>
    </location>
</feature>